<reference evidence="2" key="1">
    <citation type="journal article" date="2018" name="Nat. Microbiol.">
        <title>Leveraging single-cell genomics to expand the fungal tree of life.</title>
        <authorList>
            <person name="Ahrendt S.R."/>
            <person name="Quandt C.A."/>
            <person name="Ciobanu D."/>
            <person name="Clum A."/>
            <person name="Salamov A."/>
            <person name="Andreopoulos B."/>
            <person name="Cheng J.F."/>
            <person name="Woyke T."/>
            <person name="Pelin A."/>
            <person name="Henrissat B."/>
            <person name="Reynolds N.K."/>
            <person name="Benny G.L."/>
            <person name="Smith M.E."/>
            <person name="James T.Y."/>
            <person name="Grigoriev I.V."/>
        </authorList>
    </citation>
    <scope>NUCLEOTIDE SEQUENCE [LARGE SCALE GENOMIC DNA]</scope>
    <source>
        <strain evidence="2">Baker2002</strain>
    </source>
</reference>
<protein>
    <submittedName>
        <fullName evidence="1">Uncharacterized protein</fullName>
    </submittedName>
</protein>
<gene>
    <name evidence="1" type="ORF">METBISCDRAFT_17969</name>
</gene>
<evidence type="ECO:0000313" key="1">
    <source>
        <dbReference type="EMBL" id="RKP29699.1"/>
    </source>
</evidence>
<evidence type="ECO:0000313" key="2">
    <source>
        <dbReference type="Proteomes" id="UP000268321"/>
    </source>
</evidence>
<sequence length="92" mass="10483">MPDLFDNFFGKMMSRWNGGKTTPRYGGATQVNSGRYYSYHQNGTNNKYWLPIEMNRADHDHVMPPKNMNSIRKGSVASMLLENAPSRHSGSE</sequence>
<dbReference type="Proteomes" id="UP000268321">
    <property type="component" value="Unassembled WGS sequence"/>
</dbReference>
<organism evidence="1 2">
    <name type="scientific">Metschnikowia bicuspidata</name>
    <dbReference type="NCBI Taxonomy" id="27322"/>
    <lineage>
        <taxon>Eukaryota</taxon>
        <taxon>Fungi</taxon>
        <taxon>Dikarya</taxon>
        <taxon>Ascomycota</taxon>
        <taxon>Saccharomycotina</taxon>
        <taxon>Pichiomycetes</taxon>
        <taxon>Metschnikowiaceae</taxon>
        <taxon>Metschnikowia</taxon>
    </lineage>
</organism>
<proteinExistence type="predicted"/>
<keyword evidence="2" id="KW-1185">Reference proteome</keyword>
<dbReference type="OrthoDB" id="4090363at2759"/>
<name>A0A4V1J2T7_9ASCO</name>
<accession>A0A4V1J2T7</accession>
<dbReference type="AlphaFoldDB" id="A0A4V1J2T7"/>
<dbReference type="EMBL" id="ML004477">
    <property type="protein sequence ID" value="RKP29699.1"/>
    <property type="molecule type" value="Genomic_DNA"/>
</dbReference>